<dbReference type="Gene3D" id="1.10.10.10">
    <property type="entry name" value="Winged helix-like DNA-binding domain superfamily/Winged helix DNA-binding domain"/>
    <property type="match status" value="1"/>
</dbReference>
<proteinExistence type="predicted"/>
<evidence type="ECO:0000256" key="6">
    <source>
        <dbReference type="ARBA" id="ARBA00034657"/>
    </source>
</evidence>
<accession>A0AAN8PXC4</accession>
<evidence type="ECO:0000256" key="4">
    <source>
        <dbReference type="ARBA" id="ARBA00023163"/>
    </source>
</evidence>
<dbReference type="EMBL" id="JAZGQO010000007">
    <property type="protein sequence ID" value="KAK6181121.1"/>
    <property type="molecule type" value="Genomic_DNA"/>
</dbReference>
<feature type="compositionally biased region" description="Low complexity" evidence="10">
    <location>
        <begin position="305"/>
        <end position="320"/>
    </location>
</feature>
<evidence type="ECO:0000256" key="10">
    <source>
        <dbReference type="SAM" id="MobiDB-lite"/>
    </source>
</evidence>
<feature type="region of interest" description="Disordered" evidence="10">
    <location>
        <begin position="370"/>
        <end position="506"/>
    </location>
</feature>
<keyword evidence="2" id="KW-0805">Transcription regulation</keyword>
<protein>
    <recommendedName>
        <fullName evidence="7">Forkhead box protein N3</fullName>
    </recommendedName>
</protein>
<gene>
    <name evidence="12" type="ORF">SNE40_009051</name>
</gene>
<dbReference type="Proteomes" id="UP001347796">
    <property type="component" value="Unassembled WGS sequence"/>
</dbReference>
<dbReference type="PRINTS" id="PR00053">
    <property type="entry name" value="FORKHEAD"/>
</dbReference>
<name>A0AAN8PXC4_PATCE</name>
<dbReference type="InterPro" id="IPR047119">
    <property type="entry name" value="FOXN2/3-like"/>
</dbReference>
<evidence type="ECO:0000259" key="11">
    <source>
        <dbReference type="PROSITE" id="PS50039"/>
    </source>
</evidence>
<dbReference type="SUPFAM" id="SSF46785">
    <property type="entry name" value="Winged helix' DNA-binding domain"/>
    <property type="match status" value="1"/>
</dbReference>
<comment type="caution">
    <text evidence="12">The sequence shown here is derived from an EMBL/GenBank/DDBJ whole genome shotgun (WGS) entry which is preliminary data.</text>
</comment>
<dbReference type="SMART" id="SM00339">
    <property type="entry name" value="FH"/>
    <property type="match status" value="1"/>
</dbReference>
<feature type="compositionally biased region" description="Basic residues" evidence="10">
    <location>
        <begin position="497"/>
        <end position="506"/>
    </location>
</feature>
<feature type="coiled-coil region" evidence="9">
    <location>
        <begin position="77"/>
        <end position="104"/>
    </location>
</feature>
<dbReference type="GO" id="GO:0003700">
    <property type="term" value="F:DNA-binding transcription factor activity"/>
    <property type="evidence" value="ECO:0007669"/>
    <property type="project" value="InterPro"/>
</dbReference>
<dbReference type="InterPro" id="IPR030456">
    <property type="entry name" value="TF_fork_head_CS_2"/>
</dbReference>
<dbReference type="FunFam" id="1.10.10.10:FF:000135">
    <property type="entry name" value="forkhead box protein G1"/>
    <property type="match status" value="1"/>
</dbReference>
<evidence type="ECO:0000256" key="3">
    <source>
        <dbReference type="ARBA" id="ARBA00023125"/>
    </source>
</evidence>
<comment type="subcellular location">
    <subcellularLocation>
        <location evidence="1 8">Nucleus</location>
    </subcellularLocation>
</comment>
<organism evidence="12 13">
    <name type="scientific">Patella caerulea</name>
    <name type="common">Rayed Mediterranean limpet</name>
    <dbReference type="NCBI Taxonomy" id="87958"/>
    <lineage>
        <taxon>Eukaryota</taxon>
        <taxon>Metazoa</taxon>
        <taxon>Spiralia</taxon>
        <taxon>Lophotrochozoa</taxon>
        <taxon>Mollusca</taxon>
        <taxon>Gastropoda</taxon>
        <taxon>Patellogastropoda</taxon>
        <taxon>Patelloidea</taxon>
        <taxon>Patellidae</taxon>
        <taxon>Patella</taxon>
    </lineage>
</organism>
<dbReference type="GO" id="GO:0000987">
    <property type="term" value="F:cis-regulatory region sequence-specific DNA binding"/>
    <property type="evidence" value="ECO:0007669"/>
    <property type="project" value="TreeGrafter"/>
</dbReference>
<feature type="DNA-binding region" description="Fork-head" evidence="8">
    <location>
        <begin position="128"/>
        <end position="215"/>
    </location>
</feature>
<evidence type="ECO:0000256" key="1">
    <source>
        <dbReference type="ARBA" id="ARBA00004123"/>
    </source>
</evidence>
<feature type="compositionally biased region" description="Acidic residues" evidence="10">
    <location>
        <begin position="408"/>
        <end position="419"/>
    </location>
</feature>
<reference evidence="12 13" key="1">
    <citation type="submission" date="2024-01" db="EMBL/GenBank/DDBJ databases">
        <title>The genome of the rayed Mediterranean limpet Patella caerulea (Linnaeus, 1758).</title>
        <authorList>
            <person name="Anh-Thu Weber A."/>
            <person name="Halstead-Nussloch G."/>
        </authorList>
    </citation>
    <scope>NUCLEOTIDE SEQUENCE [LARGE SCALE GENOMIC DNA]</scope>
    <source>
        <strain evidence="12">AATW-2023a</strain>
        <tissue evidence="12">Whole specimen</tissue>
    </source>
</reference>
<evidence type="ECO:0000256" key="9">
    <source>
        <dbReference type="SAM" id="Coils"/>
    </source>
</evidence>
<evidence type="ECO:0000313" key="12">
    <source>
        <dbReference type="EMBL" id="KAK6181121.1"/>
    </source>
</evidence>
<keyword evidence="9" id="KW-0175">Coiled coil</keyword>
<dbReference type="CDD" id="cd20059">
    <property type="entry name" value="FH_FOXN3"/>
    <property type="match status" value="1"/>
</dbReference>
<feature type="compositionally biased region" description="Acidic residues" evidence="10">
    <location>
        <begin position="383"/>
        <end position="398"/>
    </location>
</feature>
<evidence type="ECO:0000256" key="8">
    <source>
        <dbReference type="PROSITE-ProRule" id="PRU00089"/>
    </source>
</evidence>
<dbReference type="PANTHER" id="PTHR13962:SF22">
    <property type="entry name" value="FORKHEAD BOX PROTEIN N3-LIKE PROTEIN"/>
    <property type="match status" value="1"/>
</dbReference>
<sequence length="506" mass="56109">MAPIRDVDESDASMRQRLVNSLSQSFPGSALSKALACMDSDDEDLKDPLSSSCFAEMRLEKGELDDDELTSLSWLQETDLLKSLSVEEEEIKEEQKENEEFSKLNGGLLAQSHPPHVPYNPQKHINSKPPYSFSCLIFMAVEDSPQKRLPVKDIYNWILSHFPYFQNAPTGWKNSVRHNLSLNKCFKKVDKEKGQSIGKGSLWCIDPDYRPNLLQALRKTPYHPYHQLQMMSAPSTQNFTGLPGFGINRPLPLTARPAPNTISPHLFPFLSKRLGLTGSTVSGFSIDREIQDVAHTLVSMKGLSSKHSSGHSSDGSDYSSPPSPTDAAALLKQQCRKASANYLRKINSGKPIICTINPSEDHTYSASTLLMEDCPSSPTNSSIDDEYDFGPGGDDSDNSADYHSDYDYGSDGEGDEVDGDSPVHVPKITKIPARPSKSTPTRPAATPIKTRKRKQQSSSRSDDDEDEQKKIAEGADALMNLAGIFVQRQEPRQTRSCTKRRRGNEI</sequence>
<dbReference type="PROSITE" id="PS50039">
    <property type="entry name" value="FORK_HEAD_3"/>
    <property type="match status" value="1"/>
</dbReference>
<dbReference type="InterPro" id="IPR036390">
    <property type="entry name" value="WH_DNA-bd_sf"/>
</dbReference>
<dbReference type="InterPro" id="IPR047404">
    <property type="entry name" value="FH_FOXN3"/>
</dbReference>
<dbReference type="Pfam" id="PF00250">
    <property type="entry name" value="Forkhead"/>
    <property type="match status" value="1"/>
</dbReference>
<evidence type="ECO:0000256" key="2">
    <source>
        <dbReference type="ARBA" id="ARBA00023015"/>
    </source>
</evidence>
<dbReference type="InterPro" id="IPR036388">
    <property type="entry name" value="WH-like_DNA-bd_sf"/>
</dbReference>
<dbReference type="PANTHER" id="PTHR13962">
    <property type="entry name" value="FORKHEAD BOX PROTEIN N3-LIKE PROTEIN-RELATED"/>
    <property type="match status" value="1"/>
</dbReference>
<dbReference type="PROSITE" id="PS00658">
    <property type="entry name" value="FORK_HEAD_2"/>
    <property type="match status" value="1"/>
</dbReference>
<evidence type="ECO:0000256" key="5">
    <source>
        <dbReference type="ARBA" id="ARBA00023242"/>
    </source>
</evidence>
<feature type="domain" description="Fork-head" evidence="11">
    <location>
        <begin position="128"/>
        <end position="215"/>
    </location>
</feature>
<comment type="function">
    <text evidence="6">Acts as a transcriptional repressor. May be involved in DNA damage-inducible cell cycle arrests (checkpoints).</text>
</comment>
<keyword evidence="4" id="KW-0804">Transcription</keyword>
<dbReference type="InterPro" id="IPR001766">
    <property type="entry name" value="Fork_head_dom"/>
</dbReference>
<keyword evidence="13" id="KW-1185">Reference proteome</keyword>
<feature type="region of interest" description="Disordered" evidence="10">
    <location>
        <begin position="303"/>
        <end position="326"/>
    </location>
</feature>
<keyword evidence="5 8" id="KW-0539">Nucleus</keyword>
<evidence type="ECO:0000256" key="7">
    <source>
        <dbReference type="ARBA" id="ARBA00034870"/>
    </source>
</evidence>
<keyword evidence="3 8" id="KW-0238">DNA-binding</keyword>
<dbReference type="AlphaFoldDB" id="A0AAN8PXC4"/>
<dbReference type="GO" id="GO:0005634">
    <property type="term" value="C:nucleus"/>
    <property type="evidence" value="ECO:0007669"/>
    <property type="project" value="UniProtKB-SubCell"/>
</dbReference>
<evidence type="ECO:0000313" key="13">
    <source>
        <dbReference type="Proteomes" id="UP001347796"/>
    </source>
</evidence>